<dbReference type="AlphaFoldDB" id="A0ABD1HHN7"/>
<sequence>MHRNQRFGRWNPPVNWRDTELNWWIREVANPVTTRSGLSTAEPVPLSSGSEGDPETPQLIKQESDLFSDFEEEIEEMAAIHEDDPKIRSLNTHLSGEPAQTIVITPGQASIERRPAGSSEEDYRLRALPFALKGDADT</sequence>
<gene>
    <name evidence="2" type="ORF">AAHA92_15547</name>
</gene>
<name>A0ABD1HHN7_SALDI</name>
<evidence type="ECO:0000313" key="3">
    <source>
        <dbReference type="Proteomes" id="UP001567538"/>
    </source>
</evidence>
<evidence type="ECO:0000313" key="2">
    <source>
        <dbReference type="EMBL" id="KAL1555063.1"/>
    </source>
</evidence>
<comment type="caution">
    <text evidence="2">The sequence shown here is derived from an EMBL/GenBank/DDBJ whole genome shotgun (WGS) entry which is preliminary data.</text>
</comment>
<accession>A0ABD1HHN7</accession>
<keyword evidence="3" id="KW-1185">Reference proteome</keyword>
<feature type="region of interest" description="Disordered" evidence="1">
    <location>
        <begin position="32"/>
        <end position="59"/>
    </location>
</feature>
<dbReference type="EMBL" id="JBEAFC010000006">
    <property type="protein sequence ID" value="KAL1555063.1"/>
    <property type="molecule type" value="Genomic_DNA"/>
</dbReference>
<protein>
    <submittedName>
        <fullName evidence="2">Uncharacterized protein</fullName>
    </submittedName>
</protein>
<organism evidence="2 3">
    <name type="scientific">Salvia divinorum</name>
    <name type="common">Maria pastora</name>
    <name type="synonym">Diviner's sage</name>
    <dbReference type="NCBI Taxonomy" id="28513"/>
    <lineage>
        <taxon>Eukaryota</taxon>
        <taxon>Viridiplantae</taxon>
        <taxon>Streptophyta</taxon>
        <taxon>Embryophyta</taxon>
        <taxon>Tracheophyta</taxon>
        <taxon>Spermatophyta</taxon>
        <taxon>Magnoliopsida</taxon>
        <taxon>eudicotyledons</taxon>
        <taxon>Gunneridae</taxon>
        <taxon>Pentapetalae</taxon>
        <taxon>asterids</taxon>
        <taxon>lamiids</taxon>
        <taxon>Lamiales</taxon>
        <taxon>Lamiaceae</taxon>
        <taxon>Nepetoideae</taxon>
        <taxon>Mentheae</taxon>
        <taxon>Salviinae</taxon>
        <taxon>Salvia</taxon>
        <taxon>Salvia subgen. Calosphace</taxon>
    </lineage>
</organism>
<proteinExistence type="predicted"/>
<dbReference type="Proteomes" id="UP001567538">
    <property type="component" value="Unassembled WGS sequence"/>
</dbReference>
<reference evidence="2 3" key="1">
    <citation type="submission" date="2024-06" db="EMBL/GenBank/DDBJ databases">
        <title>A chromosome level genome sequence of Diviner's sage (Salvia divinorum).</title>
        <authorList>
            <person name="Ford S.A."/>
            <person name="Ro D.-K."/>
            <person name="Ness R.W."/>
            <person name="Phillips M.A."/>
        </authorList>
    </citation>
    <scope>NUCLEOTIDE SEQUENCE [LARGE SCALE GENOMIC DNA]</scope>
    <source>
        <strain evidence="2">SAF-2024a</strain>
        <tissue evidence="2">Leaf</tissue>
    </source>
</reference>
<evidence type="ECO:0000256" key="1">
    <source>
        <dbReference type="SAM" id="MobiDB-lite"/>
    </source>
</evidence>